<keyword evidence="6" id="KW-0239">DNA-directed DNA polymerase</keyword>
<dbReference type="InterPro" id="IPR010372">
    <property type="entry name" value="DNA_pol3_delta_N"/>
</dbReference>
<keyword evidence="5" id="KW-0235">DNA replication</keyword>
<evidence type="ECO:0000256" key="1">
    <source>
        <dbReference type="ARBA" id="ARBA00012417"/>
    </source>
</evidence>
<evidence type="ECO:0000256" key="4">
    <source>
        <dbReference type="ARBA" id="ARBA00022695"/>
    </source>
</evidence>
<dbReference type="RefSeq" id="WP_191911551.1">
    <property type="nucleotide sequence ID" value="NZ_JABUXR010000010.1"/>
</dbReference>
<name>A0ABR8ZKG5_9LACO</name>
<comment type="similarity">
    <text evidence="7">Belongs to the DNA polymerase HolA subunit family.</text>
</comment>
<organism evidence="11 12">
    <name type="scientific">Limosilactobacillus urinaemulieris</name>
    <dbReference type="NCBI Taxonomy" id="2742600"/>
    <lineage>
        <taxon>Bacteria</taxon>
        <taxon>Bacillati</taxon>
        <taxon>Bacillota</taxon>
        <taxon>Bacilli</taxon>
        <taxon>Lactobacillales</taxon>
        <taxon>Lactobacillaceae</taxon>
        <taxon>Limosilactobacillus</taxon>
    </lineage>
</organism>
<dbReference type="InterPro" id="IPR027417">
    <property type="entry name" value="P-loop_NTPase"/>
</dbReference>
<evidence type="ECO:0000256" key="7">
    <source>
        <dbReference type="ARBA" id="ARBA00034754"/>
    </source>
</evidence>
<gene>
    <name evidence="11" type="primary">holA</name>
    <name evidence="11" type="ORF">HUK45_05985</name>
</gene>
<keyword evidence="3 11" id="KW-0808">Transferase</keyword>
<dbReference type="Pfam" id="PF21694">
    <property type="entry name" value="DNA_pol3_delta_C"/>
    <property type="match status" value="1"/>
</dbReference>
<dbReference type="SUPFAM" id="SSF48019">
    <property type="entry name" value="post-AAA+ oligomerization domain-like"/>
    <property type="match status" value="1"/>
</dbReference>
<protein>
    <recommendedName>
        <fullName evidence="2">DNA polymerase III subunit delta</fullName>
        <ecNumber evidence="1">2.7.7.7</ecNumber>
    </recommendedName>
</protein>
<comment type="caution">
    <text evidence="11">The sequence shown here is derived from an EMBL/GenBank/DDBJ whole genome shotgun (WGS) entry which is preliminary data.</text>
</comment>
<reference evidence="11 12" key="1">
    <citation type="submission" date="2020-06" db="EMBL/GenBank/DDBJ databases">
        <title>Limosilactobacillus sp. nov.</title>
        <authorList>
            <person name="Ksiezarek M."/>
            <person name="Goncalves Ribeiro T."/>
            <person name="Rocha J."/>
            <person name="Grosso F."/>
            <person name="Peixe L."/>
        </authorList>
    </citation>
    <scope>NUCLEOTIDE SEQUENCE [LARGE SCALE GENOMIC DNA]</scope>
    <source>
        <strain evidence="12">c9Ua_26_M</strain>
    </source>
</reference>
<dbReference type="Proteomes" id="UP000645007">
    <property type="component" value="Unassembled WGS sequence"/>
</dbReference>
<evidence type="ECO:0000313" key="12">
    <source>
        <dbReference type="Proteomes" id="UP000645007"/>
    </source>
</evidence>
<dbReference type="EC" id="2.7.7.7" evidence="1"/>
<accession>A0ABR8ZKG5</accession>
<dbReference type="SUPFAM" id="SSF52540">
    <property type="entry name" value="P-loop containing nucleoside triphosphate hydrolases"/>
    <property type="match status" value="1"/>
</dbReference>
<dbReference type="EMBL" id="JABUXR010000010">
    <property type="protein sequence ID" value="MBD8085793.1"/>
    <property type="molecule type" value="Genomic_DNA"/>
</dbReference>
<dbReference type="NCBIfam" id="TIGR01128">
    <property type="entry name" value="holA"/>
    <property type="match status" value="1"/>
</dbReference>
<dbReference type="PANTHER" id="PTHR34388:SF1">
    <property type="entry name" value="DNA POLYMERASE III SUBUNIT DELTA"/>
    <property type="match status" value="1"/>
</dbReference>
<dbReference type="InterPro" id="IPR008921">
    <property type="entry name" value="DNA_pol3_clamp-load_cplx_C"/>
</dbReference>
<dbReference type="InterPro" id="IPR048466">
    <property type="entry name" value="DNA_pol3_delta-like_C"/>
</dbReference>
<keyword evidence="4 11" id="KW-0548">Nucleotidyltransferase</keyword>
<evidence type="ECO:0000259" key="10">
    <source>
        <dbReference type="Pfam" id="PF21694"/>
    </source>
</evidence>
<proteinExistence type="inferred from homology"/>
<feature type="domain" description="DNA polymerase III delta N-terminal" evidence="9">
    <location>
        <begin position="20"/>
        <end position="142"/>
    </location>
</feature>
<evidence type="ECO:0000256" key="8">
    <source>
        <dbReference type="ARBA" id="ARBA00049244"/>
    </source>
</evidence>
<dbReference type="InterPro" id="IPR005790">
    <property type="entry name" value="DNA_polIII_delta"/>
</dbReference>
<feature type="domain" description="DNA polymerase III delta subunit-like C-terminal" evidence="10">
    <location>
        <begin position="218"/>
        <end position="337"/>
    </location>
</feature>
<evidence type="ECO:0000256" key="6">
    <source>
        <dbReference type="ARBA" id="ARBA00022932"/>
    </source>
</evidence>
<evidence type="ECO:0000256" key="3">
    <source>
        <dbReference type="ARBA" id="ARBA00022679"/>
    </source>
</evidence>
<evidence type="ECO:0000313" key="11">
    <source>
        <dbReference type="EMBL" id="MBD8085793.1"/>
    </source>
</evidence>
<dbReference type="Pfam" id="PF06144">
    <property type="entry name" value="DNA_pol3_delta"/>
    <property type="match status" value="1"/>
</dbReference>
<sequence>MDVTTLKQQITSKTPAMMIYLALGTQQVLIQRVREMFINLIPEEERVMNVGSYDMETTPLAVALDDAMAAPFFGERRLVLINKPYFFTGEKGPTKIEHDLDSLSNYLQHPEPSTILVFLAPYEKLDGRKKIVKELKKVAVTIDTAPLDETHARQQIRAELTNDQYAIDEAAIDELVQRTNADYELMNANLSKLKLLTYQDRHITQQAVKELVPQSLDENVFDLVNAVLKHDQTRSIDLYDQLIAGQQPPLRINAVLISQFRLLLQIKILSSRGLSQGSLAQKLKVHPYRVKLGLRTVRQFSLLALENAYLGLVNIEKALKTTQRDPRLLFQLFMLQYGQQQGVGMG</sequence>
<dbReference type="GO" id="GO:0003887">
    <property type="term" value="F:DNA-directed DNA polymerase activity"/>
    <property type="evidence" value="ECO:0007669"/>
    <property type="project" value="UniProtKB-EC"/>
</dbReference>
<comment type="catalytic activity">
    <reaction evidence="8">
        <text>DNA(n) + a 2'-deoxyribonucleoside 5'-triphosphate = DNA(n+1) + diphosphate</text>
        <dbReference type="Rhea" id="RHEA:22508"/>
        <dbReference type="Rhea" id="RHEA-COMP:17339"/>
        <dbReference type="Rhea" id="RHEA-COMP:17340"/>
        <dbReference type="ChEBI" id="CHEBI:33019"/>
        <dbReference type="ChEBI" id="CHEBI:61560"/>
        <dbReference type="ChEBI" id="CHEBI:173112"/>
        <dbReference type="EC" id="2.7.7.7"/>
    </reaction>
</comment>
<dbReference type="Gene3D" id="3.40.50.300">
    <property type="entry name" value="P-loop containing nucleotide triphosphate hydrolases"/>
    <property type="match status" value="1"/>
</dbReference>
<evidence type="ECO:0000256" key="5">
    <source>
        <dbReference type="ARBA" id="ARBA00022705"/>
    </source>
</evidence>
<keyword evidence="12" id="KW-1185">Reference proteome</keyword>
<dbReference type="PANTHER" id="PTHR34388">
    <property type="entry name" value="DNA POLYMERASE III SUBUNIT DELTA"/>
    <property type="match status" value="1"/>
</dbReference>
<evidence type="ECO:0000259" key="9">
    <source>
        <dbReference type="Pfam" id="PF06144"/>
    </source>
</evidence>
<dbReference type="Gene3D" id="1.10.8.60">
    <property type="match status" value="1"/>
</dbReference>
<dbReference type="Gene3D" id="1.20.272.10">
    <property type="match status" value="1"/>
</dbReference>
<evidence type="ECO:0000256" key="2">
    <source>
        <dbReference type="ARBA" id="ARBA00017703"/>
    </source>
</evidence>